<name>A0AA48GRF0_9BACT</name>
<keyword evidence="2" id="KW-1185">Reference proteome</keyword>
<gene>
    <name evidence="1" type="ORF">METESE_11820</name>
</gene>
<evidence type="ECO:0000313" key="1">
    <source>
        <dbReference type="EMBL" id="BDU76224.1"/>
    </source>
</evidence>
<dbReference type="PANTHER" id="PTHR36452:SF1">
    <property type="entry name" value="DUF2461 DOMAIN-CONTAINING PROTEIN"/>
    <property type="match status" value="1"/>
</dbReference>
<evidence type="ECO:0000313" key="2">
    <source>
        <dbReference type="Proteomes" id="UP001228113"/>
    </source>
</evidence>
<dbReference type="RefSeq" id="WP_243333259.1">
    <property type="nucleotide sequence ID" value="NZ_AP027081.1"/>
</dbReference>
<organism evidence="1 2">
    <name type="scientific">Mesoterricola sediminis</name>
    <dbReference type="NCBI Taxonomy" id="2927980"/>
    <lineage>
        <taxon>Bacteria</taxon>
        <taxon>Pseudomonadati</taxon>
        <taxon>Acidobacteriota</taxon>
        <taxon>Holophagae</taxon>
        <taxon>Holophagales</taxon>
        <taxon>Holophagaceae</taxon>
        <taxon>Mesoterricola</taxon>
    </lineage>
</organism>
<dbReference type="KEGG" id="msea:METESE_11820"/>
<dbReference type="EMBL" id="AP027081">
    <property type="protein sequence ID" value="BDU76224.1"/>
    <property type="molecule type" value="Genomic_DNA"/>
</dbReference>
<dbReference type="NCBIfam" id="TIGR02453">
    <property type="entry name" value="TIGR02453 family protein"/>
    <property type="match status" value="1"/>
</dbReference>
<accession>A0AA48GRF0</accession>
<dbReference type="InterPro" id="IPR012808">
    <property type="entry name" value="CHP02453"/>
</dbReference>
<dbReference type="PANTHER" id="PTHR36452">
    <property type="entry name" value="CHROMOSOME 12, WHOLE GENOME SHOTGUN SEQUENCE"/>
    <property type="match status" value="1"/>
</dbReference>
<reference evidence="1" key="1">
    <citation type="journal article" date="2023" name="Int. J. Syst. Evol. Microbiol.">
        <title>Mesoterricola silvestris gen. nov., sp. nov., Mesoterricola sediminis sp. nov., Geothrix oryzae sp. nov., Geothrix edaphica sp. nov., Geothrix rubra sp. nov., and Geothrix limicola sp. nov., six novel members of Acidobacteriota isolated from soils.</title>
        <authorList>
            <person name="Itoh H."/>
            <person name="Sugisawa Y."/>
            <person name="Mise K."/>
            <person name="Xu Z."/>
            <person name="Kuniyasu M."/>
            <person name="Ushijima N."/>
            <person name="Kawano K."/>
            <person name="Kobayashi E."/>
            <person name="Shiratori Y."/>
            <person name="Masuda Y."/>
            <person name="Senoo K."/>
        </authorList>
    </citation>
    <scope>NUCLEOTIDE SEQUENCE</scope>
    <source>
        <strain evidence="1">W786</strain>
    </source>
</reference>
<protein>
    <submittedName>
        <fullName evidence="1">TIGR02453 family protein</fullName>
    </submittedName>
</protein>
<sequence>MAKGFFTPALFGFLAELRAENSREWFQANKARFERDVREPMLAFIAAFGEPLAGISPRFAADPRPAGGSMFRIVRDTRFSRDKSPYKTNIGAQFRHRDCPRDAHAPAFYLHLEPGGCFGGGGSWHPDPAALARIRARIAAKPQEWKALAKAGIEVAGDSLVRVPAGFDPAHPLAEALKMKDFYALTPFSQREVCAPDFLDRYAETCRGNAPLLKFLAKALDLPF</sequence>
<proteinExistence type="predicted"/>
<dbReference type="AlphaFoldDB" id="A0AA48GRF0"/>
<dbReference type="InterPro" id="IPR015996">
    <property type="entry name" value="UCP028451"/>
</dbReference>
<dbReference type="PIRSF" id="PIRSF028451">
    <property type="entry name" value="UCP028451"/>
    <property type="match status" value="1"/>
</dbReference>
<dbReference type="Proteomes" id="UP001228113">
    <property type="component" value="Chromosome"/>
</dbReference>
<dbReference type="Pfam" id="PF09365">
    <property type="entry name" value="DUF2461"/>
    <property type="match status" value="1"/>
</dbReference>